<feature type="transmembrane region" description="Helical" evidence="1">
    <location>
        <begin position="304"/>
        <end position="328"/>
    </location>
</feature>
<organism evidence="3 4">
    <name type="scientific">Cotesia typhae</name>
    <dbReference type="NCBI Taxonomy" id="2053667"/>
    <lineage>
        <taxon>Eukaryota</taxon>
        <taxon>Metazoa</taxon>
        <taxon>Ecdysozoa</taxon>
        <taxon>Arthropoda</taxon>
        <taxon>Hexapoda</taxon>
        <taxon>Insecta</taxon>
        <taxon>Pterygota</taxon>
        <taxon>Neoptera</taxon>
        <taxon>Endopterygota</taxon>
        <taxon>Hymenoptera</taxon>
        <taxon>Apocrita</taxon>
        <taxon>Ichneumonoidea</taxon>
        <taxon>Braconidae</taxon>
        <taxon>Microgastrinae</taxon>
        <taxon>Cotesia</taxon>
    </lineage>
</organism>
<accession>A0A8J5VC55</accession>
<evidence type="ECO:0000256" key="1">
    <source>
        <dbReference type="SAM" id="Phobius"/>
    </source>
</evidence>
<feature type="transmembrane region" description="Helical" evidence="1">
    <location>
        <begin position="262"/>
        <end position="284"/>
    </location>
</feature>
<comment type="caution">
    <text evidence="3">The sequence shown here is derived from an EMBL/GenBank/DDBJ whole genome shotgun (WGS) entry which is preliminary data.</text>
</comment>
<feature type="transmembrane region" description="Helical" evidence="1">
    <location>
        <begin position="202"/>
        <end position="220"/>
    </location>
</feature>
<feature type="transmembrane region" description="Helical" evidence="1">
    <location>
        <begin position="118"/>
        <end position="143"/>
    </location>
</feature>
<reference evidence="3" key="1">
    <citation type="submission" date="2020-03" db="EMBL/GenBank/DDBJ databases">
        <authorList>
            <person name="Chebbi M.A."/>
            <person name="Drezen J.M."/>
        </authorList>
    </citation>
    <scope>NUCLEOTIDE SEQUENCE</scope>
    <source>
        <tissue evidence="3">Whole body</tissue>
    </source>
</reference>
<protein>
    <recommendedName>
        <fullName evidence="2">Heparan-alpha-glucosaminide N-acetyltransferase catalytic domain-containing protein</fullName>
    </recommendedName>
</protein>
<feature type="transmembrane region" description="Helical" evidence="1">
    <location>
        <begin position="389"/>
        <end position="411"/>
    </location>
</feature>
<feature type="transmembrane region" description="Helical" evidence="1">
    <location>
        <begin position="517"/>
        <end position="538"/>
    </location>
</feature>
<reference evidence="3" key="2">
    <citation type="submission" date="2021-04" db="EMBL/GenBank/DDBJ databases">
        <title>Genome-wide patterns of bracovirus chromosomal integration into multiple host tissues during parasitism.</title>
        <authorList>
            <person name="Chebbi M.A.C."/>
        </authorList>
    </citation>
    <scope>NUCLEOTIDE SEQUENCE</scope>
    <source>
        <tissue evidence="3">Whole body</tissue>
    </source>
</reference>
<dbReference type="EMBL" id="JAAOIC020000023">
    <property type="protein sequence ID" value="KAG8040339.1"/>
    <property type="molecule type" value="Genomic_DNA"/>
</dbReference>
<feature type="transmembrane region" description="Helical" evidence="1">
    <location>
        <begin position="484"/>
        <end position="505"/>
    </location>
</feature>
<evidence type="ECO:0000259" key="2">
    <source>
        <dbReference type="Pfam" id="PF07786"/>
    </source>
</evidence>
<feature type="domain" description="Heparan-alpha-glucosaminide N-acetyltransferase catalytic" evidence="2">
    <location>
        <begin position="161"/>
        <end position="285"/>
    </location>
</feature>
<keyword evidence="1" id="KW-0472">Membrane</keyword>
<feature type="transmembrane region" description="Helical" evidence="1">
    <location>
        <begin position="164"/>
        <end position="182"/>
    </location>
</feature>
<gene>
    <name evidence="3" type="ORF">G9C98_000910</name>
</gene>
<dbReference type="AlphaFoldDB" id="A0A8J5VC55"/>
<dbReference type="Proteomes" id="UP000729913">
    <property type="component" value="Unassembled WGS sequence"/>
</dbReference>
<keyword evidence="4" id="KW-1185">Reference proteome</keyword>
<keyword evidence="1" id="KW-1133">Transmembrane helix</keyword>
<proteinExistence type="predicted"/>
<sequence length="547" mass="62140">MEVDGCDRELELDQACVTFNVGNNYSLYSLTSDCNLCPFTKLAQLVESNTSFVFNSFKTWNWRFFNGTDLDDVLGTYGTEGLVCELRPDLGQFGVYEVFPEKCELEITKRPSNPYTPLFIICGALVLSLMIIALLKTSVTYYLSNKRSTISDEPPKPLTRRIQSIDSFRGLSIVMMIFVNNGAGGYPELGHATWNGLLVGDLIFPCFIWIMGVCIPLSLSSSLSRDVHRVKLILSILKRSFLLFFIGVSLNTLGTDADLATIRIFGVLQRFGVAYLVVGLVYTLMSRRRDLTFQRGIFQFFTDFILLIPQWIFYITLLVVYFGIIFHLDVPGCPRGYFGPGGLHDNQKFQNCTGGALGLLDKKILTPEHLYQSPAINDVYQSGPFDPEGLIGCLPTILQTFLGVQAGKILRVYKDWRSRVARWLTLALIYAVIGSVLHFNNIIPVNKNLWSISFVLVTTSFALTVFSIFYILIDVIKLWDGSTFRVPGMNALVMYIGHHICYQIFPFHWKYRNMNYHGWKTITAMWDTGLWVVVAYILHYKKIYITL</sequence>
<name>A0A8J5VC55_9HYME</name>
<dbReference type="InterPro" id="IPR012429">
    <property type="entry name" value="HGSNAT_cat"/>
</dbReference>
<evidence type="ECO:0000313" key="3">
    <source>
        <dbReference type="EMBL" id="KAG8040339.1"/>
    </source>
</evidence>
<evidence type="ECO:0000313" key="4">
    <source>
        <dbReference type="Proteomes" id="UP000729913"/>
    </source>
</evidence>
<keyword evidence="1" id="KW-0812">Transmembrane</keyword>
<dbReference type="PANTHER" id="PTHR31061:SF24">
    <property type="entry name" value="LD22376P"/>
    <property type="match status" value="1"/>
</dbReference>
<feature type="transmembrane region" description="Helical" evidence="1">
    <location>
        <begin position="449"/>
        <end position="472"/>
    </location>
</feature>
<dbReference type="OrthoDB" id="2149840at2759"/>
<dbReference type="PANTHER" id="PTHR31061">
    <property type="entry name" value="LD22376P"/>
    <property type="match status" value="1"/>
</dbReference>
<dbReference type="Pfam" id="PF07786">
    <property type="entry name" value="HGSNAT_cat"/>
    <property type="match status" value="1"/>
</dbReference>
<feature type="transmembrane region" description="Helical" evidence="1">
    <location>
        <begin position="423"/>
        <end position="443"/>
    </location>
</feature>